<keyword evidence="1" id="KW-1133">Transmembrane helix</keyword>
<dbReference type="Proteomes" id="UP000282818">
    <property type="component" value="Unassembled WGS sequence"/>
</dbReference>
<evidence type="ECO:0000313" key="3">
    <source>
        <dbReference type="Proteomes" id="UP000282818"/>
    </source>
</evidence>
<name>A0A437Q197_9GAMM</name>
<reference evidence="2 3" key="1">
    <citation type="submission" date="2019-01" db="EMBL/GenBank/DDBJ databases">
        <authorList>
            <person name="Chen W.-M."/>
        </authorList>
    </citation>
    <scope>NUCLEOTIDE SEQUENCE [LARGE SCALE GENOMIC DNA]</scope>
    <source>
        <strain evidence="2 3">HPM-16</strain>
    </source>
</reference>
<comment type="caution">
    <text evidence="2">The sequence shown here is derived from an EMBL/GenBank/DDBJ whole genome shotgun (WGS) entry which is preliminary data.</text>
</comment>
<keyword evidence="1" id="KW-0472">Membrane</keyword>
<accession>A0A437Q197</accession>
<dbReference type="AlphaFoldDB" id="A0A437Q197"/>
<dbReference type="EMBL" id="SACQ01000015">
    <property type="protein sequence ID" value="RVU28276.1"/>
    <property type="molecule type" value="Genomic_DNA"/>
</dbReference>
<organism evidence="2 3">
    <name type="scientific">Neptunomonas marina</name>
    <dbReference type="NCBI Taxonomy" id="1815562"/>
    <lineage>
        <taxon>Bacteria</taxon>
        <taxon>Pseudomonadati</taxon>
        <taxon>Pseudomonadota</taxon>
        <taxon>Gammaproteobacteria</taxon>
        <taxon>Oceanospirillales</taxon>
        <taxon>Oceanospirillaceae</taxon>
        <taxon>Neptunomonas</taxon>
    </lineage>
</organism>
<dbReference type="RefSeq" id="WP_127696253.1">
    <property type="nucleotide sequence ID" value="NZ_SACQ01000015.1"/>
</dbReference>
<keyword evidence="1" id="KW-0812">Transmembrane</keyword>
<feature type="transmembrane region" description="Helical" evidence="1">
    <location>
        <begin position="7"/>
        <end position="26"/>
    </location>
</feature>
<dbReference type="InterPro" id="IPR021682">
    <property type="entry name" value="DUF2933"/>
</dbReference>
<keyword evidence="3" id="KW-1185">Reference proteome</keyword>
<feature type="transmembrane region" description="Helical" evidence="1">
    <location>
        <begin position="32"/>
        <end position="49"/>
    </location>
</feature>
<sequence>MFSFWKTPSGLAALGLIGAATYFLVIEHQQHIFAFLPFLIFLACPLRNMRLSP</sequence>
<proteinExistence type="predicted"/>
<protein>
    <submittedName>
        <fullName evidence="2">DUF2933 domain-containing protein</fullName>
    </submittedName>
</protein>
<dbReference type="Pfam" id="PF11666">
    <property type="entry name" value="DUF2933"/>
    <property type="match status" value="1"/>
</dbReference>
<gene>
    <name evidence="2" type="ORF">EOE65_17800</name>
</gene>
<evidence type="ECO:0000256" key="1">
    <source>
        <dbReference type="SAM" id="Phobius"/>
    </source>
</evidence>
<evidence type="ECO:0000313" key="2">
    <source>
        <dbReference type="EMBL" id="RVU28276.1"/>
    </source>
</evidence>